<dbReference type="Proteomes" id="UP000280648">
    <property type="component" value="Unassembled WGS sequence"/>
</dbReference>
<protein>
    <recommendedName>
        <fullName evidence="3">DUF4393 domain-containing protein</fullName>
    </recommendedName>
</protein>
<dbReference type="AlphaFoldDB" id="A0A3R9S3Q6"/>
<proteinExistence type="predicted"/>
<dbReference type="RefSeq" id="WP_131200585.1">
    <property type="nucleotide sequence ID" value="NZ_RJPI01000007.1"/>
</dbReference>
<evidence type="ECO:0008006" key="3">
    <source>
        <dbReference type="Google" id="ProtNLM"/>
    </source>
</evidence>
<sequence length="329" mass="38128">MSNNEINPMGDVVSQVLAQELEGVLSPLKQWIYSTFTYKFELNYLKRKKEVAKYIDSYDPNLEDFEVKPNFDADSVRKYIDEIIFEAQKIAPKDLVFPDKVLIGTIINSSQYFIDDEILRKNYAKLLAATIDNSKANLVHKSFAKTLEELSPIEIKIIDKLFRENFLVYCDSIRVYNISFKENPDKNLLEKSKKIHIPVEPVVFFKDDTSVVNELSFLDLSTSLSILQKTNLVKSTVLAAHSLDNTNLSFNQQEINRLAKKYIKSPKKIARKLLNEYYNLTEEAYQFAIEPNLQYYELTNYGKAFCNIIYSTTDEKSIQIEHTMVEKDA</sequence>
<name>A0A3R9S3Q6_STROR</name>
<organism evidence="1 2">
    <name type="scientific">Streptococcus oralis</name>
    <dbReference type="NCBI Taxonomy" id="1303"/>
    <lineage>
        <taxon>Bacteria</taxon>
        <taxon>Bacillati</taxon>
        <taxon>Bacillota</taxon>
        <taxon>Bacilli</taxon>
        <taxon>Lactobacillales</taxon>
        <taxon>Streptococcaceae</taxon>
        <taxon>Streptococcus</taxon>
    </lineage>
</organism>
<evidence type="ECO:0000313" key="2">
    <source>
        <dbReference type="Proteomes" id="UP000280648"/>
    </source>
</evidence>
<dbReference type="Pfam" id="PF14337">
    <property type="entry name" value="Abi_alpha"/>
    <property type="match status" value="1"/>
</dbReference>
<comment type="caution">
    <text evidence="1">The sequence shown here is derived from an EMBL/GenBank/DDBJ whole genome shotgun (WGS) entry which is preliminary data.</text>
</comment>
<dbReference type="InterPro" id="IPR025506">
    <property type="entry name" value="Abi_alpha"/>
</dbReference>
<accession>A0A3R9S3Q6</accession>
<gene>
    <name evidence="1" type="ORF">D8803_06055</name>
</gene>
<dbReference type="EMBL" id="RJPI01000007">
    <property type="protein sequence ID" value="RSJ64301.1"/>
    <property type="molecule type" value="Genomic_DNA"/>
</dbReference>
<evidence type="ECO:0000313" key="1">
    <source>
        <dbReference type="EMBL" id="RSJ64301.1"/>
    </source>
</evidence>
<reference evidence="1 2" key="1">
    <citation type="submission" date="2018-11" db="EMBL/GenBank/DDBJ databases">
        <title>Species Designations Belie Phenotypic and Genotypic Heterogeneity in Oral Streptococci.</title>
        <authorList>
            <person name="Velsko I."/>
        </authorList>
    </citation>
    <scope>NUCLEOTIDE SEQUENCE [LARGE SCALE GENOMIC DNA]</scope>
    <source>
        <strain evidence="1 2">BCC26</strain>
    </source>
</reference>